<evidence type="ECO:0000256" key="1">
    <source>
        <dbReference type="SAM" id="MobiDB-lite"/>
    </source>
</evidence>
<feature type="signal peptide" evidence="2">
    <location>
        <begin position="1"/>
        <end position="49"/>
    </location>
</feature>
<protein>
    <submittedName>
        <fullName evidence="3">Uncharacterized protein</fullName>
    </submittedName>
</protein>
<evidence type="ECO:0000313" key="3">
    <source>
        <dbReference type="EMBL" id="NDY58940.1"/>
    </source>
</evidence>
<feature type="region of interest" description="Disordered" evidence="1">
    <location>
        <begin position="54"/>
        <end position="84"/>
    </location>
</feature>
<proteinExistence type="predicted"/>
<reference evidence="3 4" key="1">
    <citation type="submission" date="2020-02" db="EMBL/GenBank/DDBJ databases">
        <title>Comparative genomics of sulfur disproportionating microorganisms.</title>
        <authorList>
            <person name="Ward L.M."/>
            <person name="Bertran E."/>
            <person name="Johnston D.T."/>
        </authorList>
    </citation>
    <scope>NUCLEOTIDE SEQUENCE [LARGE SCALE GENOMIC DNA]</scope>
    <source>
        <strain evidence="3 4">DSM 3696</strain>
    </source>
</reference>
<name>A0A7K3NRX3_9BACT</name>
<evidence type="ECO:0000313" key="4">
    <source>
        <dbReference type="Proteomes" id="UP000469724"/>
    </source>
</evidence>
<keyword evidence="4" id="KW-1185">Reference proteome</keyword>
<dbReference type="AlphaFoldDB" id="A0A7K3NRX3"/>
<dbReference type="Proteomes" id="UP000469724">
    <property type="component" value="Unassembled WGS sequence"/>
</dbReference>
<evidence type="ECO:0000256" key="2">
    <source>
        <dbReference type="SAM" id="SignalP"/>
    </source>
</evidence>
<accession>A0A7K3NRX3</accession>
<gene>
    <name evidence="3" type="ORF">G3N56_19565</name>
</gene>
<keyword evidence="2" id="KW-0732">Signal</keyword>
<comment type="caution">
    <text evidence="3">The sequence shown here is derived from an EMBL/GenBank/DDBJ whole genome shotgun (WGS) entry which is preliminary data.</text>
</comment>
<feature type="region of interest" description="Disordered" evidence="1">
    <location>
        <begin position="1"/>
        <end position="22"/>
    </location>
</feature>
<feature type="chain" id="PRO_5029675290" evidence="2">
    <location>
        <begin position="50"/>
        <end position="164"/>
    </location>
</feature>
<organism evidence="3 4">
    <name type="scientific">Desulfolutivibrio sulfodismutans</name>
    <dbReference type="NCBI Taxonomy" id="63561"/>
    <lineage>
        <taxon>Bacteria</taxon>
        <taxon>Pseudomonadati</taxon>
        <taxon>Thermodesulfobacteriota</taxon>
        <taxon>Desulfovibrionia</taxon>
        <taxon>Desulfovibrionales</taxon>
        <taxon>Desulfovibrionaceae</taxon>
        <taxon>Desulfolutivibrio</taxon>
    </lineage>
</organism>
<dbReference type="RefSeq" id="WP_163304000.1">
    <property type="nucleotide sequence ID" value="NZ_JAAGRQ010000167.1"/>
</dbReference>
<sequence>MPYGKGPASQAAGGGRRKNRFPARGGRRFARLALWACATLAILEGTALAQPPVSVPNQEQTMAQPRPQAALPGQPPAHAADPRQGERWLASYRGCIERNVAGLAAHGGDVRQVAETAYGACQHMASLAGVPAGRREALEQAAWSYALQAALRRMEEQGAGGLVP</sequence>
<dbReference type="EMBL" id="JAAGRQ010000167">
    <property type="protein sequence ID" value="NDY58940.1"/>
    <property type="molecule type" value="Genomic_DNA"/>
</dbReference>